<evidence type="ECO:0000256" key="1">
    <source>
        <dbReference type="SAM" id="MobiDB-lite"/>
    </source>
</evidence>
<dbReference type="EMBL" id="CAADFF010000233">
    <property type="protein sequence ID" value="VFK01193.1"/>
    <property type="molecule type" value="Genomic_DNA"/>
</dbReference>
<organism evidence="2">
    <name type="scientific">Candidatus Kentrum sp. LFY</name>
    <dbReference type="NCBI Taxonomy" id="2126342"/>
    <lineage>
        <taxon>Bacteria</taxon>
        <taxon>Pseudomonadati</taxon>
        <taxon>Pseudomonadota</taxon>
        <taxon>Gammaproteobacteria</taxon>
        <taxon>Candidatus Kentrum</taxon>
    </lineage>
</organism>
<accession>A0A450V8Q9</accession>
<proteinExistence type="predicted"/>
<gene>
    <name evidence="2" type="ORF">BECKLFY1418B_GA0070995_12331</name>
</gene>
<sequence length="101" mass="11446">MTVGDKAMQEASQVYTHLKTAAETRPTTPGIKPVALQLDERFRQAKKKRSPMRWRSKAPGIGRNRVRRFNNEPPNLDTLGGPQPLDRIWEEISSDFGSSKI</sequence>
<dbReference type="AlphaFoldDB" id="A0A450V8Q9"/>
<protein>
    <submittedName>
        <fullName evidence="2">Uncharacterized protein</fullName>
    </submittedName>
</protein>
<name>A0A450V8Q9_9GAMM</name>
<reference evidence="2" key="1">
    <citation type="submission" date="2019-02" db="EMBL/GenBank/DDBJ databases">
        <authorList>
            <person name="Gruber-Vodicka R. H."/>
            <person name="Seah K. B. B."/>
        </authorList>
    </citation>
    <scope>NUCLEOTIDE SEQUENCE</scope>
    <source>
        <strain evidence="2">BECK_M7</strain>
    </source>
</reference>
<feature type="compositionally biased region" description="Basic residues" evidence="1">
    <location>
        <begin position="44"/>
        <end position="56"/>
    </location>
</feature>
<feature type="region of interest" description="Disordered" evidence="1">
    <location>
        <begin position="44"/>
        <end position="84"/>
    </location>
</feature>
<evidence type="ECO:0000313" key="2">
    <source>
        <dbReference type="EMBL" id="VFK01193.1"/>
    </source>
</evidence>